<reference evidence="4" key="1">
    <citation type="submission" date="2018-09" db="EMBL/GenBank/DDBJ databases">
        <title>Chryseolinea sp. KIS68-18 isolated from soil.</title>
        <authorList>
            <person name="Weon H.-Y."/>
            <person name="Kwon S.-W."/>
            <person name="Lee S.A."/>
        </authorList>
    </citation>
    <scope>NUCLEOTIDE SEQUENCE [LARGE SCALE GENOMIC DNA]</scope>
    <source>
        <strain evidence="4">KIS68-18</strain>
    </source>
</reference>
<dbReference type="AlphaFoldDB" id="A0A385SZL7"/>
<dbReference type="PRINTS" id="PR00080">
    <property type="entry name" value="SDRFAMILY"/>
</dbReference>
<proteinExistence type="inferred from homology"/>
<dbReference type="OrthoDB" id="9788235at2"/>
<dbReference type="GO" id="GO:0016491">
    <property type="term" value="F:oxidoreductase activity"/>
    <property type="evidence" value="ECO:0007669"/>
    <property type="project" value="UniProtKB-KW"/>
</dbReference>
<dbReference type="InterPro" id="IPR020904">
    <property type="entry name" value="Sc_DH/Rdtase_CS"/>
</dbReference>
<evidence type="ECO:0000256" key="1">
    <source>
        <dbReference type="ARBA" id="ARBA00006484"/>
    </source>
</evidence>
<dbReference type="PROSITE" id="PS00061">
    <property type="entry name" value="ADH_SHORT"/>
    <property type="match status" value="1"/>
</dbReference>
<dbReference type="Gene3D" id="3.40.50.720">
    <property type="entry name" value="NAD(P)-binding Rossmann-like Domain"/>
    <property type="match status" value="1"/>
</dbReference>
<dbReference type="PANTHER" id="PTHR43477:SF1">
    <property type="entry name" value="DIHYDROANTICAPSIN 7-DEHYDROGENASE"/>
    <property type="match status" value="1"/>
</dbReference>
<evidence type="ECO:0000313" key="3">
    <source>
        <dbReference type="EMBL" id="AYB35577.1"/>
    </source>
</evidence>
<comment type="similarity">
    <text evidence="1">Belongs to the short-chain dehydrogenases/reductases (SDR) family.</text>
</comment>
<dbReference type="CDD" id="cd05233">
    <property type="entry name" value="SDR_c"/>
    <property type="match status" value="1"/>
</dbReference>
<dbReference type="EMBL" id="CP032382">
    <property type="protein sequence ID" value="AYB35577.1"/>
    <property type="molecule type" value="Genomic_DNA"/>
</dbReference>
<dbReference type="InterPro" id="IPR036291">
    <property type="entry name" value="NAD(P)-bd_dom_sf"/>
</dbReference>
<dbReference type="PANTHER" id="PTHR43477">
    <property type="entry name" value="DIHYDROANTICAPSIN 7-DEHYDROGENASE"/>
    <property type="match status" value="1"/>
</dbReference>
<dbReference type="FunFam" id="3.40.50.720:FF:000084">
    <property type="entry name" value="Short-chain dehydrogenase reductase"/>
    <property type="match status" value="1"/>
</dbReference>
<dbReference type="KEGG" id="chk:D4L85_15880"/>
<name>A0A385SZL7_9BACT</name>
<dbReference type="InterPro" id="IPR002347">
    <property type="entry name" value="SDR_fam"/>
</dbReference>
<sequence>MFSLAKKKVVITGGASGIGRAIAETFALHEAEVHIVDVNPKLAMDVVNEIRKAGGKAHTHRCNVANHIQVKDLLTTIGDIDILINSAAVSHLGTADTTCEEDFDWLMAVNIKGTYNCIHAAIPLLRNSGGGVILNIASVAASIGLPERFAYSTTKGAITAMTLSIARDYFYENIRCNSISPASIHTPPAHALVNDTYPGQGTIDLKKLSRLQPIGRLSTPKEAASLALYLCSDEAAFITGNDYPLYWGLIKLNT</sequence>
<evidence type="ECO:0000256" key="2">
    <source>
        <dbReference type="ARBA" id="ARBA00023002"/>
    </source>
</evidence>
<organism evidence="3 4">
    <name type="scientific">Chryseolinea soli</name>
    <dbReference type="NCBI Taxonomy" id="2321403"/>
    <lineage>
        <taxon>Bacteria</taxon>
        <taxon>Pseudomonadati</taxon>
        <taxon>Bacteroidota</taxon>
        <taxon>Cytophagia</taxon>
        <taxon>Cytophagales</taxon>
        <taxon>Fulvivirgaceae</taxon>
        <taxon>Chryseolinea</taxon>
    </lineage>
</organism>
<dbReference type="Pfam" id="PF13561">
    <property type="entry name" value="adh_short_C2"/>
    <property type="match status" value="1"/>
</dbReference>
<gene>
    <name evidence="3" type="ORF">D4L85_15880</name>
</gene>
<dbReference type="SUPFAM" id="SSF51735">
    <property type="entry name" value="NAD(P)-binding Rossmann-fold domains"/>
    <property type="match status" value="1"/>
</dbReference>
<keyword evidence="2" id="KW-0560">Oxidoreductase</keyword>
<dbReference type="RefSeq" id="WP_119758820.1">
    <property type="nucleotide sequence ID" value="NZ_CP032382.1"/>
</dbReference>
<dbReference type="InterPro" id="IPR051122">
    <property type="entry name" value="SDR_DHRS6-like"/>
</dbReference>
<dbReference type="PRINTS" id="PR00081">
    <property type="entry name" value="GDHRDH"/>
</dbReference>
<dbReference type="Proteomes" id="UP000266183">
    <property type="component" value="Chromosome"/>
</dbReference>
<protein>
    <submittedName>
        <fullName evidence="3">SDR family oxidoreductase</fullName>
    </submittedName>
</protein>
<keyword evidence="4" id="KW-1185">Reference proteome</keyword>
<accession>A0A385SZL7</accession>
<evidence type="ECO:0000313" key="4">
    <source>
        <dbReference type="Proteomes" id="UP000266183"/>
    </source>
</evidence>